<protein>
    <submittedName>
        <fullName evidence="1">Uncharacterized protein</fullName>
    </submittedName>
</protein>
<evidence type="ECO:0000313" key="1">
    <source>
        <dbReference type="EMBL" id="GAM79382.1"/>
    </source>
</evidence>
<dbReference type="EMBL" id="BBSI01000013">
    <property type="protein sequence ID" value="GAM79382.1"/>
    <property type="molecule type" value="Genomic_DNA"/>
</dbReference>
<comment type="caution">
    <text evidence="1">The sequence shown here is derived from an EMBL/GenBank/DDBJ whole genome shotgun (WGS) entry which is preliminary data.</text>
</comment>
<gene>
    <name evidence="1" type="ORF">JCM5805K_0490</name>
</gene>
<accession>A0A0B8QQZ9</accession>
<dbReference type="PATRIC" id="fig|1360.96.peg.1813"/>
<reference evidence="1 2" key="1">
    <citation type="submission" date="2015-01" db="EMBL/GenBank/DDBJ databases">
        <title>Lactococcus lactis subsp.lactis JCM 5805 whole genome shotgun sequence.</title>
        <authorList>
            <person name="Fujii T."/>
            <person name="Tomita Y."/>
            <person name="Ikushima S."/>
            <person name="Fujiwara D."/>
        </authorList>
    </citation>
    <scope>NUCLEOTIDE SEQUENCE [LARGE SCALE GENOMIC DNA]</scope>
    <source>
        <strain evidence="1 2">JCM 5805</strain>
    </source>
</reference>
<evidence type="ECO:0000313" key="2">
    <source>
        <dbReference type="Proteomes" id="UP000031847"/>
    </source>
</evidence>
<sequence length="202" mass="23275">MNLKDFITLLMSGISLIFSSIVFFKDFISSRMNLGIKAEYFTPDIEQQILFVKMNFLNHSSKPITIEYIELFDIHMKKFPDKLDKSSNEYIVEPGLTIPFSKNVTFNNGENKITYPEKSATIPVTVLPYTNSAYFLGFSLNGFDSVIAASRSENLTMYIETSEGDFYYDVDPRGIYETRNNLFVKVGYSFFKKNNCITEKHL</sequence>
<dbReference type="RefSeq" id="WP_023189122.1">
    <property type="nucleotide sequence ID" value="NZ_BAABQR010000013.1"/>
</dbReference>
<proteinExistence type="predicted"/>
<organism evidence="1 2">
    <name type="scientific">Lactococcus lactis subsp. lactis</name>
    <name type="common">Streptococcus lactis</name>
    <dbReference type="NCBI Taxonomy" id="1360"/>
    <lineage>
        <taxon>Bacteria</taxon>
        <taxon>Bacillati</taxon>
        <taxon>Bacillota</taxon>
        <taxon>Bacilli</taxon>
        <taxon>Lactobacillales</taxon>
        <taxon>Streptococcaceae</taxon>
        <taxon>Lactococcus</taxon>
    </lineage>
</organism>
<name>A0A0B8QQZ9_LACLL</name>
<dbReference type="Proteomes" id="UP000031847">
    <property type="component" value="Unassembled WGS sequence"/>
</dbReference>
<dbReference type="AlphaFoldDB" id="A0A0B8QQZ9"/>